<evidence type="ECO:0000313" key="1">
    <source>
        <dbReference type="EMBL" id="OQM50806.1"/>
    </source>
</evidence>
<protein>
    <submittedName>
        <fullName evidence="1">Uncharacterized protein</fullName>
    </submittedName>
</protein>
<dbReference type="Proteomes" id="UP000192666">
    <property type="component" value="Unassembled WGS sequence"/>
</dbReference>
<proteinExistence type="predicted"/>
<sequence>MNRPFRARSSAGTGLWPLSAWSAPFGNINLMCVIE</sequence>
<gene>
    <name evidence="1" type="ORF">B5782_0753</name>
</gene>
<evidence type="ECO:0000313" key="2">
    <source>
        <dbReference type="Proteomes" id="UP000192666"/>
    </source>
</evidence>
<dbReference type="AlphaFoldDB" id="A0A1V8PQ65"/>
<organism evidence="1 2">
    <name type="scientific">Bifidobacterium catenulatum</name>
    <dbReference type="NCBI Taxonomy" id="1686"/>
    <lineage>
        <taxon>Bacteria</taxon>
        <taxon>Bacillati</taxon>
        <taxon>Actinomycetota</taxon>
        <taxon>Actinomycetes</taxon>
        <taxon>Bifidobacteriales</taxon>
        <taxon>Bifidobacteriaceae</taxon>
        <taxon>Bifidobacterium</taxon>
    </lineage>
</organism>
<reference evidence="1 2" key="1">
    <citation type="submission" date="2017-03" db="EMBL/GenBank/DDBJ databases">
        <title>Maternal inheritance of bifidobacteria.</title>
        <authorList>
            <person name="Lugli G.A."/>
            <person name="Duranti S."/>
            <person name="Milani C."/>
            <person name="Mancabelli L."/>
        </authorList>
    </citation>
    <scope>NUCLEOTIDE SEQUENCE [LARGE SCALE GENOMIC DNA]</scope>
    <source>
        <strain evidence="1 2">1899B</strain>
    </source>
</reference>
<comment type="caution">
    <text evidence="1">The sequence shown here is derived from an EMBL/GenBank/DDBJ whole genome shotgun (WGS) entry which is preliminary data.</text>
</comment>
<name>A0A1V8PQ65_9BIFI</name>
<dbReference type="EMBL" id="NAQA01000003">
    <property type="protein sequence ID" value="OQM50806.1"/>
    <property type="molecule type" value="Genomic_DNA"/>
</dbReference>
<accession>A0A1V8PQ65</accession>